<name>A0A5C6JFA0_BACFG</name>
<proteinExistence type="predicted"/>
<gene>
    <name evidence="2" type="ORF">F3B44_25085</name>
    <name evidence="4" type="ORF">FSA03_16260</name>
    <name evidence="3" type="ORF">FSA06_16270</name>
</gene>
<feature type="transmembrane region" description="Helical" evidence="1">
    <location>
        <begin position="282"/>
        <end position="299"/>
    </location>
</feature>
<feature type="transmembrane region" description="Helical" evidence="1">
    <location>
        <begin position="232"/>
        <end position="257"/>
    </location>
</feature>
<keyword evidence="1" id="KW-1133">Transmembrane helix</keyword>
<feature type="transmembrane region" description="Helical" evidence="1">
    <location>
        <begin position="358"/>
        <end position="377"/>
    </location>
</feature>
<evidence type="ECO:0000313" key="5">
    <source>
        <dbReference type="Proteomes" id="UP000315444"/>
    </source>
</evidence>
<evidence type="ECO:0000313" key="7">
    <source>
        <dbReference type="Proteomes" id="UP000479773"/>
    </source>
</evidence>
<feature type="transmembrane region" description="Helical" evidence="1">
    <location>
        <begin position="14"/>
        <end position="38"/>
    </location>
</feature>
<evidence type="ECO:0000313" key="2">
    <source>
        <dbReference type="EMBL" id="KAA4744401.1"/>
    </source>
</evidence>
<feature type="transmembrane region" description="Helical" evidence="1">
    <location>
        <begin position="177"/>
        <end position="196"/>
    </location>
</feature>
<evidence type="ECO:0008006" key="8">
    <source>
        <dbReference type="Google" id="ProtNLM"/>
    </source>
</evidence>
<dbReference type="EMBL" id="VWEQ01000121">
    <property type="protein sequence ID" value="KAA4744401.1"/>
    <property type="molecule type" value="Genomic_DNA"/>
</dbReference>
<comment type="caution">
    <text evidence="2">The sequence shown here is derived from an EMBL/GenBank/DDBJ whole genome shotgun (WGS) entry which is preliminary data.</text>
</comment>
<dbReference type="Proteomes" id="UP000319026">
    <property type="component" value="Unassembled WGS sequence"/>
</dbReference>
<evidence type="ECO:0000313" key="4">
    <source>
        <dbReference type="EMBL" id="TWV47095.1"/>
    </source>
</evidence>
<dbReference type="EMBL" id="VOHT01000007">
    <property type="protein sequence ID" value="TWV47095.1"/>
    <property type="molecule type" value="Genomic_DNA"/>
</dbReference>
<keyword evidence="1" id="KW-0472">Membrane</keyword>
<evidence type="ECO:0000313" key="6">
    <source>
        <dbReference type="Proteomes" id="UP000319026"/>
    </source>
</evidence>
<dbReference type="Proteomes" id="UP000315444">
    <property type="component" value="Unassembled WGS sequence"/>
</dbReference>
<dbReference type="Proteomes" id="UP000479773">
    <property type="component" value="Unassembled WGS sequence"/>
</dbReference>
<dbReference type="AlphaFoldDB" id="A0A5C6JFA0"/>
<dbReference type="Pfam" id="PF14897">
    <property type="entry name" value="EpsG"/>
    <property type="match status" value="1"/>
</dbReference>
<reference evidence="2 7" key="1">
    <citation type="journal article" date="2019" name="Nat. Med.">
        <title>A library of human gut bacterial isolates paired with longitudinal multiomics data enables mechanistic microbiome research.</title>
        <authorList>
            <person name="Poyet M."/>
            <person name="Groussin M."/>
            <person name="Gibbons S.M."/>
            <person name="Avila-Pacheco J."/>
            <person name="Jiang X."/>
            <person name="Kearney S.M."/>
            <person name="Perrotta A.R."/>
            <person name="Berdy B."/>
            <person name="Zhao S."/>
            <person name="Lieberman T.D."/>
            <person name="Swanson P.K."/>
            <person name="Smith M."/>
            <person name="Roesemann S."/>
            <person name="Alexander J.E."/>
            <person name="Rich S.A."/>
            <person name="Livny J."/>
            <person name="Vlamakis H."/>
            <person name="Clish C."/>
            <person name="Bullock K."/>
            <person name="Deik A."/>
            <person name="Scott J."/>
            <person name="Pierce K.A."/>
            <person name="Xavier R.J."/>
            <person name="Alm E.J."/>
        </authorList>
    </citation>
    <scope>NUCLEOTIDE SEQUENCE [LARGE SCALE GENOMIC DNA]</scope>
    <source>
        <strain evidence="2 7">BIOML-A106</strain>
    </source>
</reference>
<feature type="transmembrane region" description="Helical" evidence="1">
    <location>
        <begin position="202"/>
        <end position="225"/>
    </location>
</feature>
<evidence type="ECO:0000256" key="1">
    <source>
        <dbReference type="SAM" id="Phobius"/>
    </source>
</evidence>
<feature type="transmembrane region" description="Helical" evidence="1">
    <location>
        <begin position="311"/>
        <end position="326"/>
    </location>
</feature>
<sequence>MYTKKFLVFDKNTIFIILILLFWLFAPFLTIFLVLLLFCKRLSICQYKCMFLVISMSFALLAYTQKSLFYLDTDIIRYYNAYYPFIDQSFDLFSLMFVLENNLTFSFNLINVLLVCTFANVQIISIFWVFCIYYFYFLSLLKLFEHEGISISPINILLVTFISIFGFILFTQVTDTIKNAASFAIFFYAFICFICNENKLKIILLYIIGVGIHSSILMLLPLFLYKKINTQILILLFILAVLISSRINIMSLFSIILPDVGFGSLLLKKAETYSIVGDAQSSIRYIGISCVMLLSAIYLSINKLFNVSNKYMNIIFIYLIIMYLNYNNPDGYIRFANFAHFLFLFEFIQLLRDKKRYSLVIFLFIVVFIVTNFQMTYSRTLSGGYCSSYMNNSIFQILFSNVVEYLSFKAY</sequence>
<keyword evidence="1" id="KW-0812">Transmembrane</keyword>
<feature type="transmembrane region" description="Helical" evidence="1">
    <location>
        <begin position="148"/>
        <end position="170"/>
    </location>
</feature>
<reference evidence="3 5" key="2">
    <citation type="submission" date="2019-07" db="EMBL/GenBank/DDBJ databases">
        <title>Genome sequencing of Bacteroides fragilis.</title>
        <authorList>
            <person name="Galasyn E.V."/>
            <person name="Ruoff K.L."/>
            <person name="Price C.E."/>
            <person name="Valls R.A."/>
            <person name="O'Toole G.A."/>
        </authorList>
    </citation>
    <scope>NUCLEOTIDE SEQUENCE [LARGE SCALE GENOMIC DNA]</scope>
    <source>
        <strain evidence="3 5">AD135F_1B</strain>
    </source>
</reference>
<dbReference type="EMBL" id="VOHV01000007">
    <property type="protein sequence ID" value="TWV40113.1"/>
    <property type="molecule type" value="Genomic_DNA"/>
</dbReference>
<accession>A0A5C6JFA0</accession>
<feature type="transmembrane region" description="Helical" evidence="1">
    <location>
        <begin position="111"/>
        <end position="136"/>
    </location>
</feature>
<evidence type="ECO:0000313" key="3">
    <source>
        <dbReference type="EMBL" id="TWV40113.1"/>
    </source>
</evidence>
<feature type="transmembrane region" description="Helical" evidence="1">
    <location>
        <begin position="50"/>
        <end position="69"/>
    </location>
</feature>
<protein>
    <recommendedName>
        <fullName evidence="8">EpsG family protein</fullName>
    </recommendedName>
</protein>
<reference evidence="4 6" key="3">
    <citation type="submission" date="2019-07" db="EMBL/GenBank/DDBJ databases">
        <title>Genome Sequencing of Bacteroides fragilis.</title>
        <authorList>
            <person name="Pinto K.M."/>
            <person name="Ruoff K.L."/>
            <person name="Price C.E."/>
            <person name="Valls R.A."/>
            <person name="O'Toole G.A."/>
        </authorList>
    </citation>
    <scope>NUCLEOTIDE SEQUENCE [LARGE SCALE GENOMIC DNA]</scope>
    <source>
        <strain evidence="4 6">AD135F_3B</strain>
    </source>
</reference>
<dbReference type="InterPro" id="IPR049458">
    <property type="entry name" value="EpsG-like"/>
</dbReference>
<organism evidence="2 7">
    <name type="scientific">Bacteroides fragilis</name>
    <dbReference type="NCBI Taxonomy" id="817"/>
    <lineage>
        <taxon>Bacteria</taxon>
        <taxon>Pseudomonadati</taxon>
        <taxon>Bacteroidota</taxon>
        <taxon>Bacteroidia</taxon>
        <taxon>Bacteroidales</taxon>
        <taxon>Bacteroidaceae</taxon>
        <taxon>Bacteroides</taxon>
    </lineage>
</organism>